<keyword evidence="4" id="KW-1185">Reference proteome</keyword>
<evidence type="ECO:0000313" key="4">
    <source>
        <dbReference type="Proteomes" id="UP000015453"/>
    </source>
</evidence>
<protein>
    <recommendedName>
        <fullName evidence="5">Pentacotripeptide-repeat region of PRORP domain-containing protein</fullName>
    </recommendedName>
</protein>
<evidence type="ECO:0000256" key="1">
    <source>
        <dbReference type="ARBA" id="ARBA00022737"/>
    </source>
</evidence>
<dbReference type="NCBIfam" id="TIGR00756">
    <property type="entry name" value="PPR"/>
    <property type="match status" value="1"/>
</dbReference>
<evidence type="ECO:0000313" key="3">
    <source>
        <dbReference type="EMBL" id="EPS73900.1"/>
    </source>
</evidence>
<feature type="repeat" description="PPR" evidence="2">
    <location>
        <begin position="271"/>
        <end position="305"/>
    </location>
</feature>
<dbReference type="OrthoDB" id="1891906at2759"/>
<keyword evidence="1" id="KW-0677">Repeat</keyword>
<dbReference type="AlphaFoldDB" id="S8D3G4"/>
<gene>
    <name evidence="3" type="ORF">M569_00856</name>
</gene>
<organism evidence="3 4">
    <name type="scientific">Genlisea aurea</name>
    <dbReference type="NCBI Taxonomy" id="192259"/>
    <lineage>
        <taxon>Eukaryota</taxon>
        <taxon>Viridiplantae</taxon>
        <taxon>Streptophyta</taxon>
        <taxon>Embryophyta</taxon>
        <taxon>Tracheophyta</taxon>
        <taxon>Spermatophyta</taxon>
        <taxon>Magnoliopsida</taxon>
        <taxon>eudicotyledons</taxon>
        <taxon>Gunneridae</taxon>
        <taxon>Pentapetalae</taxon>
        <taxon>asterids</taxon>
        <taxon>lamiids</taxon>
        <taxon>Lamiales</taxon>
        <taxon>Lentibulariaceae</taxon>
        <taxon>Genlisea</taxon>
    </lineage>
</organism>
<dbReference type="PANTHER" id="PTHR24015:SF755">
    <property type="entry name" value="PENTACOTRIPEPTIDE-REPEAT REGION OF PRORP DOMAIN-CONTAINING PROTEIN"/>
    <property type="match status" value="1"/>
</dbReference>
<feature type="repeat" description="PPR" evidence="2">
    <location>
        <begin position="373"/>
        <end position="407"/>
    </location>
</feature>
<feature type="repeat" description="PPR" evidence="2">
    <location>
        <begin position="135"/>
        <end position="169"/>
    </location>
</feature>
<dbReference type="GO" id="GO:0009451">
    <property type="term" value="P:RNA modification"/>
    <property type="evidence" value="ECO:0007669"/>
    <property type="project" value="InterPro"/>
</dbReference>
<feature type="repeat" description="PPR" evidence="2">
    <location>
        <begin position="474"/>
        <end position="509"/>
    </location>
</feature>
<dbReference type="FunFam" id="1.25.40.10:FF:000285">
    <property type="entry name" value="Pentatricopeptide repeat-containing protein, chloroplastic"/>
    <property type="match status" value="1"/>
</dbReference>
<dbReference type="Pfam" id="PF01535">
    <property type="entry name" value="PPR"/>
    <property type="match status" value="6"/>
</dbReference>
<dbReference type="EMBL" id="AUSU01000258">
    <property type="protein sequence ID" value="EPS73900.1"/>
    <property type="molecule type" value="Genomic_DNA"/>
</dbReference>
<dbReference type="Proteomes" id="UP000015453">
    <property type="component" value="Unassembled WGS sequence"/>
</dbReference>
<feature type="repeat" description="PPR" evidence="2">
    <location>
        <begin position="100"/>
        <end position="134"/>
    </location>
</feature>
<name>S8D3G4_9LAMI</name>
<evidence type="ECO:0000256" key="2">
    <source>
        <dbReference type="PROSITE-ProRule" id="PRU00708"/>
    </source>
</evidence>
<dbReference type="Gene3D" id="1.25.40.10">
    <property type="entry name" value="Tetratricopeptide repeat domain"/>
    <property type="match status" value="5"/>
</dbReference>
<feature type="repeat" description="PPR" evidence="2">
    <location>
        <begin position="574"/>
        <end position="608"/>
    </location>
</feature>
<dbReference type="PANTHER" id="PTHR24015">
    <property type="entry name" value="OS07G0578800 PROTEIN-RELATED"/>
    <property type="match status" value="1"/>
</dbReference>
<dbReference type="FunFam" id="1.25.40.10:FF:000381">
    <property type="entry name" value="Pentatricopeptide repeat-containing protein"/>
    <property type="match status" value="1"/>
</dbReference>
<reference evidence="3 4" key="1">
    <citation type="journal article" date="2013" name="BMC Genomics">
        <title>The miniature genome of a carnivorous plant Genlisea aurea contains a low number of genes and short non-coding sequences.</title>
        <authorList>
            <person name="Leushkin E.V."/>
            <person name="Sutormin R.A."/>
            <person name="Nabieva E.R."/>
            <person name="Penin A.A."/>
            <person name="Kondrashov A.S."/>
            <person name="Logacheva M.D."/>
        </authorList>
    </citation>
    <scope>NUCLEOTIDE SEQUENCE [LARGE SCALE GENOMIC DNA]</scope>
</reference>
<accession>S8D3G4</accession>
<dbReference type="InterPro" id="IPR046960">
    <property type="entry name" value="PPR_At4g14850-like_plant"/>
</dbReference>
<dbReference type="Pfam" id="PF13041">
    <property type="entry name" value="PPR_2"/>
    <property type="match status" value="1"/>
</dbReference>
<sequence length="680" mass="75157">MEALAAFRLTPQPDCVKPSYNKSLKKMDPKSSNAASGPVLYPLVVPKLSLKKGEFSSAMSIHKKNPHIIYREIQRFASQNNLRKAFILLDYLERNAVPVNVTTFVSLISACIRLKSVDAAKQVHSHIAKNGLSKNEFLCTRLVHLYACCGSVEDAKGVFESMPAKSVYPWNALLRGKVMMGRYDQSEISSSFLEMQSSSVESDAYSFSCLIKSLAGNRSLRQGSKIHGILIKNGFYSSPMLKTGLMDMYFKCGKVKPARSIFEEVEAEKKDVVIWGAMVAGFAHNKLQREALRYTKLMIDDGIEVNSVILTTILPVAGEILARKTGQELHAYLIKRRGYSKEPFVNSALIDMYCKSGDMASARKAFFACSARNAVSWTALLSGYASSGSFEQALRSIIWMQRDGFRPDTVTVATAIPVCSELRALNPGREIHAYALRNGCLPSVSISTSLMVMYSRCGKWDCSSRLFGKMERKNVIAWTAMIECSIERGFLYDALDVFRAMMRPSGCRPDSVALSRALHVCGELRSVELGKEIHGRVLRRGGSEDESPELVRMYGACGRIEDAKRVFESIAVKGSMSWTAAIEAYGHAKRPDEALLAFDRMLSSGVLPTRFTIAAVLKVCEDGGLGDEAVKLLAGEYGMTTAAAASDEHYSCVVRLLSRLGRTEEADRFERLRNLSSPAF</sequence>
<dbReference type="InterPro" id="IPR011990">
    <property type="entry name" value="TPR-like_helical_dom_sf"/>
</dbReference>
<dbReference type="InterPro" id="IPR002885">
    <property type="entry name" value="PPR_rpt"/>
</dbReference>
<evidence type="ECO:0008006" key="5">
    <source>
        <dbReference type="Google" id="ProtNLM"/>
    </source>
</evidence>
<dbReference type="PROSITE" id="PS51375">
    <property type="entry name" value="PPR"/>
    <property type="match status" value="6"/>
</dbReference>
<dbReference type="GO" id="GO:0003723">
    <property type="term" value="F:RNA binding"/>
    <property type="evidence" value="ECO:0007669"/>
    <property type="project" value="InterPro"/>
</dbReference>
<proteinExistence type="predicted"/>
<comment type="caution">
    <text evidence="3">The sequence shown here is derived from an EMBL/GenBank/DDBJ whole genome shotgun (WGS) entry which is preliminary data.</text>
</comment>